<keyword evidence="3" id="KW-0812">Transmembrane</keyword>
<dbReference type="Proteomes" id="UP001310022">
    <property type="component" value="Unassembled WGS sequence"/>
</dbReference>
<comment type="caution">
    <text evidence="6">The sequence shown here is derived from an EMBL/GenBank/DDBJ whole genome shotgun (WGS) entry which is preliminary data.</text>
</comment>
<comment type="subcellular location">
    <subcellularLocation>
        <location evidence="1">Cell outer membrane</location>
    </subcellularLocation>
</comment>
<dbReference type="GO" id="GO:0015288">
    <property type="term" value="F:porin activity"/>
    <property type="evidence" value="ECO:0007669"/>
    <property type="project" value="TreeGrafter"/>
</dbReference>
<gene>
    <name evidence="6" type="ORF">PEDI_18450</name>
</gene>
<sequence>MFKNLFLFLLVFTPLICYGQHIEIYQEKIFKELPDRVALVDSAQYHSPLLTIQKIEAERIELELRINRNEIWKDFKVFTQGFYTNTTSVIYNDISNGQTPVYSDTRASGYQGRLLFGINFQFSLIDLLNRPKQLRKDRLELQQTNLELRNGITEVRTTILRQYFALGKAQLALSSTIKTENEAYYAYKKGQQEFEAGLLPLEDLGKLEKAYSSSQTASEEQKMNVLMEFLVLEEYVGLPLINFYNE</sequence>
<dbReference type="GO" id="GO:0015562">
    <property type="term" value="F:efflux transmembrane transporter activity"/>
    <property type="evidence" value="ECO:0007669"/>
    <property type="project" value="InterPro"/>
</dbReference>
<dbReference type="EMBL" id="BQKE01000001">
    <property type="protein sequence ID" value="GJM61293.1"/>
    <property type="molecule type" value="Genomic_DNA"/>
</dbReference>
<evidence type="ECO:0000256" key="1">
    <source>
        <dbReference type="ARBA" id="ARBA00004442"/>
    </source>
</evidence>
<evidence type="ECO:0000313" key="7">
    <source>
        <dbReference type="Proteomes" id="UP001310022"/>
    </source>
</evidence>
<reference evidence="6 7" key="1">
    <citation type="submission" date="2021-12" db="EMBL/GenBank/DDBJ databases">
        <title>Genome sequencing of bacteria with rrn-lacking chromosome and rrn-plasmid.</title>
        <authorList>
            <person name="Anda M."/>
            <person name="Iwasaki W."/>
        </authorList>
    </citation>
    <scope>NUCLEOTIDE SEQUENCE [LARGE SCALE GENOMIC DNA]</scope>
    <source>
        <strain evidence="6 7">NBRC 15940</strain>
    </source>
</reference>
<dbReference type="RefSeq" id="WP_338236869.1">
    <property type="nucleotide sequence ID" value="NZ_BQKE01000001.1"/>
</dbReference>
<name>A0AAN4VYI2_9BACT</name>
<dbReference type="PANTHER" id="PTHR30026:SF20">
    <property type="entry name" value="OUTER MEMBRANE PROTEIN TOLC"/>
    <property type="match status" value="1"/>
</dbReference>
<dbReference type="AlphaFoldDB" id="A0AAN4VYI2"/>
<evidence type="ECO:0000256" key="2">
    <source>
        <dbReference type="ARBA" id="ARBA00022452"/>
    </source>
</evidence>
<protein>
    <recommendedName>
        <fullName evidence="8">Transporter</fullName>
    </recommendedName>
</protein>
<evidence type="ECO:0000313" key="6">
    <source>
        <dbReference type="EMBL" id="GJM61293.1"/>
    </source>
</evidence>
<keyword evidence="7" id="KW-1185">Reference proteome</keyword>
<organism evidence="6 7">
    <name type="scientific">Persicobacter diffluens</name>
    <dbReference type="NCBI Taxonomy" id="981"/>
    <lineage>
        <taxon>Bacteria</taxon>
        <taxon>Pseudomonadati</taxon>
        <taxon>Bacteroidota</taxon>
        <taxon>Cytophagia</taxon>
        <taxon>Cytophagales</taxon>
        <taxon>Persicobacteraceae</taxon>
        <taxon>Persicobacter</taxon>
    </lineage>
</organism>
<evidence type="ECO:0000256" key="4">
    <source>
        <dbReference type="ARBA" id="ARBA00023136"/>
    </source>
</evidence>
<accession>A0AAN4VYI2</accession>
<dbReference type="Gene3D" id="1.20.1600.10">
    <property type="entry name" value="Outer membrane efflux proteins (OEP)"/>
    <property type="match status" value="1"/>
</dbReference>
<dbReference type="GO" id="GO:0009279">
    <property type="term" value="C:cell outer membrane"/>
    <property type="evidence" value="ECO:0007669"/>
    <property type="project" value="UniProtKB-SubCell"/>
</dbReference>
<keyword evidence="5" id="KW-0998">Cell outer membrane</keyword>
<evidence type="ECO:0000256" key="5">
    <source>
        <dbReference type="ARBA" id="ARBA00023237"/>
    </source>
</evidence>
<keyword evidence="2" id="KW-1134">Transmembrane beta strand</keyword>
<evidence type="ECO:0008006" key="8">
    <source>
        <dbReference type="Google" id="ProtNLM"/>
    </source>
</evidence>
<proteinExistence type="predicted"/>
<keyword evidence="4" id="KW-0472">Membrane</keyword>
<dbReference type="SUPFAM" id="SSF56954">
    <property type="entry name" value="Outer membrane efflux proteins (OEP)"/>
    <property type="match status" value="1"/>
</dbReference>
<evidence type="ECO:0000256" key="3">
    <source>
        <dbReference type="ARBA" id="ARBA00022692"/>
    </source>
</evidence>
<dbReference type="PANTHER" id="PTHR30026">
    <property type="entry name" value="OUTER MEMBRANE PROTEIN TOLC"/>
    <property type="match status" value="1"/>
</dbReference>
<dbReference type="GO" id="GO:1990281">
    <property type="term" value="C:efflux pump complex"/>
    <property type="evidence" value="ECO:0007669"/>
    <property type="project" value="TreeGrafter"/>
</dbReference>
<dbReference type="InterPro" id="IPR051906">
    <property type="entry name" value="TolC-like"/>
</dbReference>